<dbReference type="GO" id="GO:0046872">
    <property type="term" value="F:metal ion binding"/>
    <property type="evidence" value="ECO:0007669"/>
    <property type="project" value="UniProtKB-KW"/>
</dbReference>
<feature type="binding site" evidence="10">
    <location>
        <position position="90"/>
    </location>
    <ligand>
        <name>Na(+)</name>
        <dbReference type="ChEBI" id="CHEBI:29101"/>
        <note>structural</note>
    </ligand>
</feature>
<keyword evidence="5 10" id="KW-0472">Membrane</keyword>
<protein>
    <recommendedName>
        <fullName evidence="10">Fluoride-specific ion channel FluC</fullName>
    </recommendedName>
</protein>
<comment type="caution">
    <text evidence="11">The sequence shown here is derived from an EMBL/GenBank/DDBJ whole genome shotgun (WGS) entry which is preliminary data.</text>
</comment>
<comment type="subcellular location">
    <subcellularLocation>
        <location evidence="1 10">Cell membrane</location>
        <topology evidence="1 10">Multi-pass membrane protein</topology>
    </subcellularLocation>
</comment>
<keyword evidence="4 10" id="KW-1133">Transmembrane helix</keyword>
<dbReference type="Proteomes" id="UP000217564">
    <property type="component" value="Unassembled WGS sequence"/>
</dbReference>
<dbReference type="GO" id="GO:0062054">
    <property type="term" value="F:fluoride channel activity"/>
    <property type="evidence" value="ECO:0007669"/>
    <property type="project" value="UniProtKB-UniRule"/>
</dbReference>
<comment type="catalytic activity">
    <reaction evidence="8">
        <text>fluoride(in) = fluoride(out)</text>
        <dbReference type="Rhea" id="RHEA:76159"/>
        <dbReference type="ChEBI" id="CHEBI:17051"/>
    </reaction>
    <physiologicalReaction direction="left-to-right" evidence="8">
        <dbReference type="Rhea" id="RHEA:76160"/>
    </physiologicalReaction>
</comment>
<evidence type="ECO:0000256" key="7">
    <source>
        <dbReference type="ARBA" id="ARBA00035120"/>
    </source>
</evidence>
<keyword evidence="10" id="KW-0915">Sodium</keyword>
<evidence type="ECO:0000256" key="2">
    <source>
        <dbReference type="ARBA" id="ARBA00022475"/>
    </source>
</evidence>
<keyword evidence="6 10" id="KW-0407">Ion channel</keyword>
<keyword evidence="10" id="KW-0406">Ion transport</keyword>
<evidence type="ECO:0000313" key="11">
    <source>
        <dbReference type="EMBL" id="PCC45794.1"/>
    </source>
</evidence>
<comment type="function">
    <text evidence="9 10">Fluoride-specific ion channel. Important for reducing fluoride concentration in the cell, thus reducing its toxicity.</text>
</comment>
<dbReference type="AlphaFoldDB" id="A0A2A3Z2M5"/>
<dbReference type="GO" id="GO:0140114">
    <property type="term" value="P:cellular detoxification of fluoride"/>
    <property type="evidence" value="ECO:0007669"/>
    <property type="project" value="UniProtKB-UniRule"/>
</dbReference>
<evidence type="ECO:0000256" key="3">
    <source>
        <dbReference type="ARBA" id="ARBA00022692"/>
    </source>
</evidence>
<comment type="activity regulation">
    <text evidence="10">Na(+) is not transported, but it plays an essential structural role and its presence is essential for fluoride channel function.</text>
</comment>
<keyword evidence="2 10" id="KW-1003">Cell membrane</keyword>
<evidence type="ECO:0000256" key="4">
    <source>
        <dbReference type="ARBA" id="ARBA00022989"/>
    </source>
</evidence>
<feature type="transmembrane region" description="Helical" evidence="10">
    <location>
        <begin position="45"/>
        <end position="68"/>
    </location>
</feature>
<evidence type="ECO:0000256" key="6">
    <source>
        <dbReference type="ARBA" id="ARBA00023303"/>
    </source>
</evidence>
<evidence type="ECO:0000256" key="8">
    <source>
        <dbReference type="ARBA" id="ARBA00035585"/>
    </source>
</evidence>
<dbReference type="Pfam" id="PF02537">
    <property type="entry name" value="CRCB"/>
    <property type="match status" value="1"/>
</dbReference>
<name>A0A2A3Z2M5_BREAU</name>
<comment type="similarity">
    <text evidence="7 10">Belongs to the fluoride channel Fluc/FEX (TC 1.A.43) family.</text>
</comment>
<dbReference type="GO" id="GO:0005886">
    <property type="term" value="C:plasma membrane"/>
    <property type="evidence" value="ECO:0007669"/>
    <property type="project" value="UniProtKB-SubCell"/>
</dbReference>
<feature type="binding site" evidence="10">
    <location>
        <position position="93"/>
    </location>
    <ligand>
        <name>Na(+)</name>
        <dbReference type="ChEBI" id="CHEBI:29101"/>
        <note>structural</note>
    </ligand>
</feature>
<feature type="transmembrane region" description="Helical" evidence="10">
    <location>
        <begin position="118"/>
        <end position="139"/>
    </location>
</feature>
<reference evidence="11 12" key="1">
    <citation type="journal article" date="2017" name="Elife">
        <title>Extensive horizontal gene transfer in cheese-associated bacteria.</title>
        <authorList>
            <person name="Bonham K.S."/>
            <person name="Wolfe B.E."/>
            <person name="Dutton R.J."/>
        </authorList>
    </citation>
    <scope>NUCLEOTIDE SEQUENCE [LARGE SCALE GENOMIC DNA]</scope>
    <source>
        <strain evidence="11 12">947_7</strain>
    </source>
</reference>
<dbReference type="EMBL" id="NRGP01000019">
    <property type="protein sequence ID" value="PCC45794.1"/>
    <property type="molecule type" value="Genomic_DNA"/>
</dbReference>
<evidence type="ECO:0000256" key="10">
    <source>
        <dbReference type="HAMAP-Rule" id="MF_00454"/>
    </source>
</evidence>
<dbReference type="PANTHER" id="PTHR28259:SF1">
    <property type="entry name" value="FLUORIDE EXPORT PROTEIN 1-RELATED"/>
    <property type="match status" value="1"/>
</dbReference>
<dbReference type="InterPro" id="IPR003691">
    <property type="entry name" value="FluC"/>
</dbReference>
<dbReference type="PANTHER" id="PTHR28259">
    <property type="entry name" value="FLUORIDE EXPORT PROTEIN 1-RELATED"/>
    <property type="match status" value="1"/>
</dbReference>
<evidence type="ECO:0000313" key="12">
    <source>
        <dbReference type="Proteomes" id="UP000217564"/>
    </source>
</evidence>
<proteinExistence type="inferred from homology"/>
<gene>
    <name evidence="10" type="primary">fluC</name>
    <name evidence="10" type="synonym">crcB</name>
    <name evidence="11" type="ORF">CIK64_13755</name>
</gene>
<evidence type="ECO:0000256" key="5">
    <source>
        <dbReference type="ARBA" id="ARBA00023136"/>
    </source>
</evidence>
<organism evidence="11 12">
    <name type="scientific">Brevibacterium aurantiacum</name>
    <dbReference type="NCBI Taxonomy" id="273384"/>
    <lineage>
        <taxon>Bacteria</taxon>
        <taxon>Bacillati</taxon>
        <taxon>Actinomycetota</taxon>
        <taxon>Actinomycetes</taxon>
        <taxon>Micrococcales</taxon>
        <taxon>Brevibacteriaceae</taxon>
        <taxon>Brevibacterium</taxon>
    </lineage>
</organism>
<dbReference type="RefSeq" id="WP_096162550.1">
    <property type="nucleotide sequence ID" value="NZ_NRGP01000019.1"/>
</dbReference>
<accession>A0A2A3Z2M5</accession>
<keyword evidence="10" id="KW-0813">Transport</keyword>
<feature type="transmembrane region" description="Helical" evidence="10">
    <location>
        <begin position="80"/>
        <end position="98"/>
    </location>
</feature>
<sequence length="161" mass="16560">MSNAPSSNRPVHLRLPYLGLALIGGTFGTAAREAITLIFPSADGIPWPIFAVNILGAFLLGLLLDALARMGPDAGRRRRLRILVGTGFMGGFTTYSALATDTASLLGEGDVGAGITYGLGTVLIGGLATWAGIVAATAWKGRAPEVPVRRTDNDVRGGGGK</sequence>
<evidence type="ECO:0000256" key="9">
    <source>
        <dbReference type="ARBA" id="ARBA00049940"/>
    </source>
</evidence>
<evidence type="ECO:0000256" key="1">
    <source>
        <dbReference type="ARBA" id="ARBA00004651"/>
    </source>
</evidence>
<dbReference type="HAMAP" id="MF_00454">
    <property type="entry name" value="FluC"/>
    <property type="match status" value="1"/>
</dbReference>
<feature type="transmembrane region" description="Helical" evidence="10">
    <location>
        <begin position="15"/>
        <end position="39"/>
    </location>
</feature>
<keyword evidence="3 10" id="KW-0812">Transmembrane</keyword>
<keyword evidence="10" id="KW-0479">Metal-binding</keyword>